<dbReference type="RefSeq" id="WP_279524772.1">
    <property type="nucleotide sequence ID" value="NZ_JARVII010000020.1"/>
</dbReference>
<dbReference type="InterPro" id="IPR036259">
    <property type="entry name" value="MFS_trans_sf"/>
</dbReference>
<keyword evidence="5 7" id="KW-1133">Transmembrane helix</keyword>
<evidence type="ECO:0000259" key="8">
    <source>
        <dbReference type="PROSITE" id="PS50850"/>
    </source>
</evidence>
<evidence type="ECO:0000256" key="2">
    <source>
        <dbReference type="ARBA" id="ARBA00010992"/>
    </source>
</evidence>
<dbReference type="PANTHER" id="PTHR23511">
    <property type="entry name" value="SYNAPTIC VESICLE GLYCOPROTEIN 2"/>
    <property type="match status" value="1"/>
</dbReference>
<feature type="transmembrane region" description="Helical" evidence="7">
    <location>
        <begin position="291"/>
        <end position="308"/>
    </location>
</feature>
<dbReference type="EMBL" id="JARVII010000020">
    <property type="protein sequence ID" value="MDG9699960.1"/>
    <property type="molecule type" value="Genomic_DNA"/>
</dbReference>
<dbReference type="InterPro" id="IPR020846">
    <property type="entry name" value="MFS_dom"/>
</dbReference>
<dbReference type="InterPro" id="IPR005829">
    <property type="entry name" value="Sugar_transporter_CS"/>
</dbReference>
<keyword evidence="6 7" id="KW-0472">Membrane</keyword>
<feature type="transmembrane region" description="Helical" evidence="7">
    <location>
        <begin position="176"/>
        <end position="193"/>
    </location>
</feature>
<feature type="transmembrane region" description="Helical" evidence="7">
    <location>
        <begin position="57"/>
        <end position="77"/>
    </location>
</feature>
<proteinExistence type="inferred from homology"/>
<feature type="domain" description="Major facilitator superfamily (MFS) profile" evidence="8">
    <location>
        <begin position="20"/>
        <end position="405"/>
    </location>
</feature>
<feature type="transmembrane region" description="Helical" evidence="7">
    <location>
        <begin position="20"/>
        <end position="45"/>
    </location>
</feature>
<feature type="transmembrane region" description="Helical" evidence="7">
    <location>
        <begin position="228"/>
        <end position="245"/>
    </location>
</feature>
<feature type="transmembrane region" description="Helical" evidence="7">
    <location>
        <begin position="375"/>
        <end position="400"/>
    </location>
</feature>
<evidence type="ECO:0000256" key="5">
    <source>
        <dbReference type="ARBA" id="ARBA00022989"/>
    </source>
</evidence>
<feature type="transmembrane region" description="Helical" evidence="7">
    <location>
        <begin position="314"/>
        <end position="337"/>
    </location>
</feature>
<dbReference type="CDD" id="cd17316">
    <property type="entry name" value="MFS_SV2_like"/>
    <property type="match status" value="1"/>
</dbReference>
<dbReference type="Gene3D" id="1.20.1250.20">
    <property type="entry name" value="MFS general substrate transporter like domains"/>
    <property type="match status" value="1"/>
</dbReference>
<evidence type="ECO:0000256" key="3">
    <source>
        <dbReference type="ARBA" id="ARBA00022448"/>
    </source>
</evidence>
<dbReference type="PANTHER" id="PTHR23511:SF34">
    <property type="entry name" value="SYNAPTIC VESICLE GLYCOPROTEIN 2"/>
    <property type="match status" value="1"/>
</dbReference>
<feature type="transmembrane region" description="Helical" evidence="7">
    <location>
        <begin position="349"/>
        <end position="369"/>
    </location>
</feature>
<gene>
    <name evidence="9" type="ORF">QB898_09595</name>
</gene>
<feature type="transmembrane region" description="Helical" evidence="7">
    <location>
        <begin position="145"/>
        <end position="170"/>
    </location>
</feature>
<organism evidence="9 10">
    <name type="scientific">Ottowia cancrivicina</name>
    <dbReference type="NCBI Taxonomy" id="3040346"/>
    <lineage>
        <taxon>Bacteria</taxon>
        <taxon>Pseudomonadati</taxon>
        <taxon>Pseudomonadota</taxon>
        <taxon>Betaproteobacteria</taxon>
        <taxon>Burkholderiales</taxon>
        <taxon>Comamonadaceae</taxon>
        <taxon>Ottowia</taxon>
    </lineage>
</organism>
<protein>
    <submittedName>
        <fullName evidence="9">MFS transporter</fullName>
    </submittedName>
</protein>
<comment type="subcellular location">
    <subcellularLocation>
        <location evidence="1">Membrane</location>
        <topology evidence="1">Multi-pass membrane protein</topology>
    </subcellularLocation>
</comment>
<dbReference type="PROSITE" id="PS00216">
    <property type="entry name" value="SUGAR_TRANSPORT_1"/>
    <property type="match status" value="1"/>
</dbReference>
<reference evidence="9 10" key="1">
    <citation type="submission" date="2023-04" db="EMBL/GenBank/DDBJ databases">
        <title>Ottowia paracancer sp. nov., isolated from human stomach.</title>
        <authorList>
            <person name="Song Y."/>
        </authorList>
    </citation>
    <scope>NUCLEOTIDE SEQUENCE [LARGE SCALE GENOMIC DNA]</scope>
    <source>
        <strain evidence="9 10">10c7w1</strain>
    </source>
</reference>
<dbReference type="AlphaFoldDB" id="A0AAW6RI80"/>
<comment type="similarity">
    <text evidence="2">Belongs to the major facilitator superfamily. Sugar transporter (TC 2.A.1.1) family.</text>
</comment>
<sequence length="417" mass="44314">MSSISLVSGPAAAPVSRNRLLLTSGLGWMFDALDVGLLAFVLAALQAAWGLSRAEMGWLGAVNSIGMAVGAVAFGLMADRVGRKRVFIATLLLFAAASGLSALCVSLAALMALRFFIGMGLGGELPVAATYVAERVPAHERGRVVVLLESFWAAGWLLAALIAYFVMPLFAADMGWRVALLLGALPAFYALYLRRKLPADAPAGAAQRLPWLRRLAALWSAPHRRATLMLWVLWFTVVLSYYGMFLWLPSVMVSKGFELIQSFEYVLLMTLAQLPGYFSAAWLIERMGRKFVLVGYLMGTAGSAWAFGNAGYDATLLFSGAMLSFFNLGAWGALYAYTPENYPAAIRASGAGAAAAVGRMGGVLGPLAIPVLGGWGWSTSAIFTFFALTIATGALAVAFLGRETQGLTLDAPEGQQP</sequence>
<evidence type="ECO:0000256" key="1">
    <source>
        <dbReference type="ARBA" id="ARBA00004141"/>
    </source>
</evidence>
<accession>A0AAW6RI80</accession>
<dbReference type="GO" id="GO:0016020">
    <property type="term" value="C:membrane"/>
    <property type="evidence" value="ECO:0007669"/>
    <property type="project" value="UniProtKB-SubCell"/>
</dbReference>
<name>A0AAW6RI80_9BURK</name>
<comment type="caution">
    <text evidence="9">The sequence shown here is derived from an EMBL/GenBank/DDBJ whole genome shotgun (WGS) entry which is preliminary data.</text>
</comment>
<dbReference type="GO" id="GO:0022857">
    <property type="term" value="F:transmembrane transporter activity"/>
    <property type="evidence" value="ECO:0007669"/>
    <property type="project" value="InterPro"/>
</dbReference>
<feature type="transmembrane region" description="Helical" evidence="7">
    <location>
        <begin position="86"/>
        <end position="109"/>
    </location>
</feature>
<evidence type="ECO:0000313" key="9">
    <source>
        <dbReference type="EMBL" id="MDG9699960.1"/>
    </source>
</evidence>
<evidence type="ECO:0000313" key="10">
    <source>
        <dbReference type="Proteomes" id="UP001237156"/>
    </source>
</evidence>
<evidence type="ECO:0000256" key="6">
    <source>
        <dbReference type="ARBA" id="ARBA00023136"/>
    </source>
</evidence>
<keyword evidence="3" id="KW-0813">Transport</keyword>
<feature type="transmembrane region" description="Helical" evidence="7">
    <location>
        <begin position="265"/>
        <end position="284"/>
    </location>
</feature>
<dbReference type="SUPFAM" id="SSF103473">
    <property type="entry name" value="MFS general substrate transporter"/>
    <property type="match status" value="1"/>
</dbReference>
<dbReference type="Pfam" id="PF07690">
    <property type="entry name" value="MFS_1"/>
    <property type="match status" value="1"/>
</dbReference>
<dbReference type="InterPro" id="IPR011701">
    <property type="entry name" value="MFS"/>
</dbReference>
<evidence type="ECO:0000256" key="4">
    <source>
        <dbReference type="ARBA" id="ARBA00022692"/>
    </source>
</evidence>
<keyword evidence="10" id="KW-1185">Reference proteome</keyword>
<dbReference type="PROSITE" id="PS00217">
    <property type="entry name" value="SUGAR_TRANSPORT_2"/>
    <property type="match status" value="1"/>
</dbReference>
<keyword evidence="4 7" id="KW-0812">Transmembrane</keyword>
<evidence type="ECO:0000256" key="7">
    <source>
        <dbReference type="SAM" id="Phobius"/>
    </source>
</evidence>
<dbReference type="PROSITE" id="PS50850">
    <property type="entry name" value="MFS"/>
    <property type="match status" value="1"/>
</dbReference>
<dbReference type="Proteomes" id="UP001237156">
    <property type="component" value="Unassembled WGS sequence"/>
</dbReference>